<comment type="similarity">
    <text evidence="2">Belongs to the dpy-19 family.</text>
</comment>
<dbReference type="GO" id="GO:0005637">
    <property type="term" value="C:nuclear inner membrane"/>
    <property type="evidence" value="ECO:0007669"/>
    <property type="project" value="TreeGrafter"/>
</dbReference>
<keyword evidence="5" id="KW-0812">Transmembrane</keyword>
<evidence type="ECO:0000313" key="9">
    <source>
        <dbReference type="EMBL" id="KAF0024287.1"/>
    </source>
</evidence>
<dbReference type="Proteomes" id="UP000438429">
    <property type="component" value="Unassembled WGS sequence"/>
</dbReference>
<dbReference type="PANTHER" id="PTHR31488:SF2">
    <property type="entry name" value="C-MANNOSYLTRANSFERASE DPY19L4-RELATED"/>
    <property type="match status" value="1"/>
</dbReference>
<feature type="region of interest" description="Disordered" evidence="8">
    <location>
        <begin position="1"/>
        <end position="22"/>
    </location>
</feature>
<dbReference type="EMBL" id="VEVO01000021">
    <property type="protein sequence ID" value="KAF0024287.1"/>
    <property type="molecule type" value="Genomic_DNA"/>
</dbReference>
<evidence type="ECO:0000256" key="5">
    <source>
        <dbReference type="ARBA" id="ARBA00022692"/>
    </source>
</evidence>
<evidence type="ECO:0000256" key="7">
    <source>
        <dbReference type="ARBA" id="ARBA00023136"/>
    </source>
</evidence>
<accession>A0A6A4RVD5</accession>
<keyword evidence="7" id="KW-0472">Membrane</keyword>
<dbReference type="GO" id="GO:0000030">
    <property type="term" value="F:mannosyltransferase activity"/>
    <property type="evidence" value="ECO:0007669"/>
    <property type="project" value="TreeGrafter"/>
</dbReference>
<dbReference type="PANTHER" id="PTHR31488">
    <property type="entry name" value="DPY-19-LIKE 1, LIKE (H. SAPIENS)"/>
    <property type="match status" value="1"/>
</dbReference>
<comment type="caution">
    <text evidence="9">The sequence shown here is derived from an EMBL/GenBank/DDBJ whole genome shotgun (WGS) entry which is preliminary data.</text>
</comment>
<organism evidence="9 10">
    <name type="scientific">Scophthalmus maximus</name>
    <name type="common">Turbot</name>
    <name type="synonym">Psetta maxima</name>
    <dbReference type="NCBI Taxonomy" id="52904"/>
    <lineage>
        <taxon>Eukaryota</taxon>
        <taxon>Metazoa</taxon>
        <taxon>Chordata</taxon>
        <taxon>Craniata</taxon>
        <taxon>Vertebrata</taxon>
        <taxon>Euteleostomi</taxon>
        <taxon>Actinopterygii</taxon>
        <taxon>Neopterygii</taxon>
        <taxon>Teleostei</taxon>
        <taxon>Neoteleostei</taxon>
        <taxon>Acanthomorphata</taxon>
        <taxon>Carangaria</taxon>
        <taxon>Pleuronectiformes</taxon>
        <taxon>Pleuronectoidei</taxon>
        <taxon>Scophthalmidae</taxon>
        <taxon>Scophthalmus</taxon>
    </lineage>
</organism>
<comment type="subcellular location">
    <subcellularLocation>
        <location evidence="1">Membrane</location>
        <topology evidence="1">Multi-pass membrane protein</topology>
    </subcellularLocation>
</comment>
<protein>
    <submittedName>
        <fullName evidence="9">Uncharacterized protein</fullName>
    </submittedName>
</protein>
<gene>
    <name evidence="9" type="ORF">F2P81_023089</name>
</gene>
<reference evidence="9 10" key="1">
    <citation type="submission" date="2019-06" db="EMBL/GenBank/DDBJ databases">
        <title>Draft genomes of female and male turbot (Scophthalmus maximus).</title>
        <authorList>
            <person name="Xu H."/>
            <person name="Xu X.-W."/>
            <person name="Shao C."/>
            <person name="Chen S."/>
        </authorList>
    </citation>
    <scope>NUCLEOTIDE SEQUENCE [LARGE SCALE GENOMIC DNA]</scope>
    <source>
        <strain evidence="9">Ysfricsl-2016a</strain>
        <tissue evidence="9">Blood</tissue>
    </source>
</reference>
<evidence type="ECO:0000256" key="4">
    <source>
        <dbReference type="ARBA" id="ARBA00022679"/>
    </source>
</evidence>
<dbReference type="Pfam" id="PF10034">
    <property type="entry name" value="Dpy19"/>
    <property type="match status" value="1"/>
</dbReference>
<evidence type="ECO:0000256" key="8">
    <source>
        <dbReference type="SAM" id="MobiDB-lite"/>
    </source>
</evidence>
<evidence type="ECO:0000256" key="2">
    <source>
        <dbReference type="ARBA" id="ARBA00008744"/>
    </source>
</evidence>
<name>A0A6A4RVD5_SCOMX</name>
<keyword evidence="3" id="KW-0328">Glycosyltransferase</keyword>
<evidence type="ECO:0000256" key="6">
    <source>
        <dbReference type="ARBA" id="ARBA00022989"/>
    </source>
</evidence>
<proteinExistence type="inferred from homology"/>
<keyword evidence="6" id="KW-1133">Transmembrane helix</keyword>
<evidence type="ECO:0000313" key="10">
    <source>
        <dbReference type="Proteomes" id="UP000438429"/>
    </source>
</evidence>
<evidence type="ECO:0000256" key="3">
    <source>
        <dbReference type="ARBA" id="ARBA00022676"/>
    </source>
</evidence>
<dbReference type="AlphaFoldDB" id="A0A6A4RVD5"/>
<dbReference type="InterPro" id="IPR018732">
    <property type="entry name" value="Dpy-19/Dpy-19-like"/>
</dbReference>
<keyword evidence="4" id="KW-0808">Transferase</keyword>
<sequence length="241" mass="27543">MRRSVCLPGDAEEPEVRRRDGEAPNELCENQTVRVAVPAPYFEIVCRHLALTPSACSFGPVQYCPRVLAELSDLQEYYNPDTVELMNWIRSQAPLAAVFAGSPQLLGTVKLCSGSAVTSLPLYSDINLLRRSEDTYQVYAMRSAEDIYKILTSQKTNYVIIEESICTELSINKGCRIKDLLDIANGHVVYDKGEIYSFSKHGRFCHEIKMNYSPYTNYFTRVFWNRSYHVYKVNSVISFQY</sequence>
<evidence type="ECO:0000256" key="1">
    <source>
        <dbReference type="ARBA" id="ARBA00004141"/>
    </source>
</evidence>